<evidence type="ECO:0000256" key="6">
    <source>
        <dbReference type="ARBA" id="ARBA00023136"/>
    </source>
</evidence>
<evidence type="ECO:0000256" key="4">
    <source>
        <dbReference type="ARBA" id="ARBA00022692"/>
    </source>
</evidence>
<keyword evidence="5 7" id="KW-1133">Transmembrane helix</keyword>
<dbReference type="PANTHER" id="PTHR30106:SF2">
    <property type="entry name" value="UPF0324 INNER MEMBRANE PROTEIN YEIH"/>
    <property type="match status" value="1"/>
</dbReference>
<evidence type="ECO:0000256" key="1">
    <source>
        <dbReference type="ARBA" id="ARBA00004651"/>
    </source>
</evidence>
<keyword evidence="9" id="KW-1185">Reference proteome</keyword>
<accession>A0A370GFH6</accession>
<evidence type="ECO:0000256" key="7">
    <source>
        <dbReference type="SAM" id="Phobius"/>
    </source>
</evidence>
<comment type="subcellular location">
    <subcellularLocation>
        <location evidence="1">Cell membrane</location>
        <topology evidence="1">Multi-pass membrane protein</topology>
    </subcellularLocation>
</comment>
<feature type="transmembrane region" description="Helical" evidence="7">
    <location>
        <begin position="97"/>
        <end position="116"/>
    </location>
</feature>
<feature type="transmembrane region" description="Helical" evidence="7">
    <location>
        <begin position="128"/>
        <end position="145"/>
    </location>
</feature>
<dbReference type="RefSeq" id="WP_114834629.1">
    <property type="nucleotide sequence ID" value="NZ_LR699115.1"/>
</dbReference>
<dbReference type="InterPro" id="IPR018383">
    <property type="entry name" value="UPF0324_pro"/>
</dbReference>
<dbReference type="NCBIfam" id="TIGR00698">
    <property type="entry name" value="YeiH family putative sulfate export transporter"/>
    <property type="match status" value="1"/>
</dbReference>
<dbReference type="Proteomes" id="UP000254720">
    <property type="component" value="Unassembled WGS sequence"/>
</dbReference>
<feature type="transmembrane region" description="Helical" evidence="7">
    <location>
        <begin position="189"/>
        <end position="212"/>
    </location>
</feature>
<evidence type="ECO:0000313" key="8">
    <source>
        <dbReference type="EMBL" id="RDI42565.1"/>
    </source>
</evidence>
<dbReference type="PANTHER" id="PTHR30106">
    <property type="entry name" value="INNER MEMBRANE PROTEIN YEIH-RELATED"/>
    <property type="match status" value="1"/>
</dbReference>
<evidence type="ECO:0000256" key="3">
    <source>
        <dbReference type="ARBA" id="ARBA00022475"/>
    </source>
</evidence>
<dbReference type="GO" id="GO:0005886">
    <property type="term" value="C:plasma membrane"/>
    <property type="evidence" value="ECO:0007669"/>
    <property type="project" value="UniProtKB-SubCell"/>
</dbReference>
<organism evidence="8 9">
    <name type="scientific">Aquicella lusitana</name>
    <dbReference type="NCBI Taxonomy" id="254246"/>
    <lineage>
        <taxon>Bacteria</taxon>
        <taxon>Pseudomonadati</taxon>
        <taxon>Pseudomonadota</taxon>
        <taxon>Gammaproteobacteria</taxon>
        <taxon>Legionellales</taxon>
        <taxon>Coxiellaceae</taxon>
        <taxon>Aquicella</taxon>
    </lineage>
</organism>
<feature type="transmembrane region" description="Helical" evidence="7">
    <location>
        <begin position="316"/>
        <end position="335"/>
    </location>
</feature>
<reference evidence="8 9" key="1">
    <citation type="submission" date="2018-07" db="EMBL/GenBank/DDBJ databases">
        <title>Genomic Encyclopedia of Type Strains, Phase IV (KMG-IV): sequencing the most valuable type-strain genomes for metagenomic binning, comparative biology and taxonomic classification.</title>
        <authorList>
            <person name="Goeker M."/>
        </authorList>
    </citation>
    <scope>NUCLEOTIDE SEQUENCE [LARGE SCALE GENOMIC DNA]</scope>
    <source>
        <strain evidence="8 9">DSM 16500</strain>
    </source>
</reference>
<keyword evidence="3" id="KW-1003">Cell membrane</keyword>
<dbReference type="OrthoDB" id="9805703at2"/>
<dbReference type="EMBL" id="QQAX01000014">
    <property type="protein sequence ID" value="RDI42565.1"/>
    <property type="molecule type" value="Genomic_DNA"/>
</dbReference>
<evidence type="ECO:0000256" key="5">
    <source>
        <dbReference type="ARBA" id="ARBA00022989"/>
    </source>
</evidence>
<dbReference type="AlphaFoldDB" id="A0A370GFH6"/>
<name>A0A370GFH6_9COXI</name>
<evidence type="ECO:0000313" key="9">
    <source>
        <dbReference type="Proteomes" id="UP000254720"/>
    </source>
</evidence>
<feature type="transmembrane region" description="Helical" evidence="7">
    <location>
        <begin position="260"/>
        <end position="278"/>
    </location>
</feature>
<proteinExistence type="inferred from homology"/>
<keyword evidence="4 7" id="KW-0812">Transmembrane</keyword>
<feature type="transmembrane region" description="Helical" evidence="7">
    <location>
        <begin position="157"/>
        <end position="177"/>
    </location>
</feature>
<comment type="caution">
    <text evidence="8">The sequence shown here is derived from an EMBL/GenBank/DDBJ whole genome shotgun (WGS) entry which is preliminary data.</text>
</comment>
<feature type="transmembrane region" description="Helical" evidence="7">
    <location>
        <begin position="218"/>
        <end position="240"/>
    </location>
</feature>
<dbReference type="Pfam" id="PF03601">
    <property type="entry name" value="Cons_hypoth698"/>
    <property type="match status" value="1"/>
</dbReference>
<feature type="transmembrane region" description="Helical" evidence="7">
    <location>
        <begin position="284"/>
        <end position="304"/>
    </location>
</feature>
<protein>
    <submittedName>
        <fullName evidence="8">Putative integral membrane protein (TIGR00698 family)</fullName>
    </submittedName>
</protein>
<comment type="similarity">
    <text evidence="2">Belongs to the UPF0324 family.</text>
</comment>
<keyword evidence="6 7" id="KW-0472">Membrane</keyword>
<sequence length="338" mass="36140">MISSTTHPSQPVLGLLFVATLAAISYSIMTLPWLAATGISSLVIAILLGMLFGNALPYPGSWSPGIQFAAKRLLRTAIMLYGFRISFQQIASVGLEALLLDIFVVTFTLSAGYLLGRKVFKLDPDLSLLISAGAAICGAAAVLAVEDILKSDSYKAAVAVGTVVLFGTASMFLYPLLQHAGLFGFSNNQFGIFAGASIHEVAQALVAGANISAEAGKIAVIVKMIRVLLLVPALILLSLLLSRTSRQAENNSKTRLTIPWFAIGFVLVIAFNSLNLLSAQLINVINQIDIILLTMAMGAIGIETKWNKIKKVGLKPLYLATMLFIWLLASVFVIVKWT</sequence>
<evidence type="ECO:0000256" key="2">
    <source>
        <dbReference type="ARBA" id="ARBA00007977"/>
    </source>
</evidence>
<feature type="transmembrane region" description="Helical" evidence="7">
    <location>
        <begin position="12"/>
        <end position="28"/>
    </location>
</feature>
<gene>
    <name evidence="8" type="ORF">C8D86_11435</name>
</gene>
<dbReference type="InterPro" id="IPR004630">
    <property type="entry name" value="UPF0324_YeiH-like"/>
</dbReference>